<gene>
    <name evidence="2" type="ORF">AJ80_00479</name>
</gene>
<dbReference type="InterPro" id="IPR050317">
    <property type="entry name" value="Plant_Fungal_Acyltransferase"/>
</dbReference>
<comment type="caution">
    <text evidence="2">The sequence shown here is derived from an EMBL/GenBank/DDBJ whole genome shotgun (WGS) entry which is preliminary data.</text>
</comment>
<accession>A0A2B7Z3W1</accession>
<dbReference type="OrthoDB" id="1862401at2759"/>
<organism evidence="2 3">
    <name type="scientific">Polytolypa hystricis (strain UAMH7299)</name>
    <dbReference type="NCBI Taxonomy" id="1447883"/>
    <lineage>
        <taxon>Eukaryota</taxon>
        <taxon>Fungi</taxon>
        <taxon>Dikarya</taxon>
        <taxon>Ascomycota</taxon>
        <taxon>Pezizomycotina</taxon>
        <taxon>Eurotiomycetes</taxon>
        <taxon>Eurotiomycetidae</taxon>
        <taxon>Onygenales</taxon>
        <taxon>Onygenales incertae sedis</taxon>
        <taxon>Polytolypa</taxon>
    </lineage>
</organism>
<keyword evidence="3" id="KW-1185">Reference proteome</keyword>
<name>A0A2B7Z3W1_POLH7</name>
<dbReference type="PANTHER" id="PTHR31642:SF310">
    <property type="entry name" value="FATTY ALCOHOL:CAFFEOYL-COA ACYLTRANSFERASE"/>
    <property type="match status" value="1"/>
</dbReference>
<keyword evidence="1" id="KW-0808">Transferase</keyword>
<evidence type="ECO:0000313" key="3">
    <source>
        <dbReference type="Proteomes" id="UP000224634"/>
    </source>
</evidence>
<evidence type="ECO:0000313" key="2">
    <source>
        <dbReference type="EMBL" id="PGH27929.1"/>
    </source>
</evidence>
<evidence type="ECO:0000256" key="1">
    <source>
        <dbReference type="ARBA" id="ARBA00022679"/>
    </source>
</evidence>
<proteinExistence type="predicted"/>
<reference evidence="2 3" key="1">
    <citation type="submission" date="2017-10" db="EMBL/GenBank/DDBJ databases">
        <title>Comparative genomics in systemic dimorphic fungi from Ajellomycetaceae.</title>
        <authorList>
            <person name="Munoz J.F."/>
            <person name="Mcewen J.G."/>
            <person name="Clay O.K."/>
            <person name="Cuomo C.A."/>
        </authorList>
    </citation>
    <scope>NUCLEOTIDE SEQUENCE [LARGE SCALE GENOMIC DNA]</scope>
    <source>
        <strain evidence="2 3">UAMH7299</strain>
    </source>
</reference>
<dbReference type="Proteomes" id="UP000224634">
    <property type="component" value="Unassembled WGS sequence"/>
</dbReference>
<dbReference type="Gene3D" id="3.30.559.10">
    <property type="entry name" value="Chloramphenicol acetyltransferase-like domain"/>
    <property type="match status" value="2"/>
</dbReference>
<dbReference type="GO" id="GO:0016747">
    <property type="term" value="F:acyltransferase activity, transferring groups other than amino-acyl groups"/>
    <property type="evidence" value="ECO:0007669"/>
    <property type="project" value="TreeGrafter"/>
</dbReference>
<dbReference type="Pfam" id="PF02458">
    <property type="entry name" value="Transferase"/>
    <property type="match status" value="1"/>
</dbReference>
<dbReference type="PANTHER" id="PTHR31642">
    <property type="entry name" value="TRICHOTHECENE 3-O-ACETYLTRANSFERASE"/>
    <property type="match status" value="1"/>
</dbReference>
<dbReference type="EMBL" id="PDNA01000003">
    <property type="protein sequence ID" value="PGH27929.1"/>
    <property type="molecule type" value="Genomic_DNA"/>
</dbReference>
<sequence>MGSNFVEFSVAPLLPTTLGQQGYLPLSPSDFSFYPTENAFTLPQPLDSQKLKDSLARTLQFFPPHAGVIARHPKTQQWQIKLVNQPVRLSIGRTSEPGPFGEDWNGEQHPDYYDHLPSGNLPETEQAPLFQAKVTTWNETGQTAIMISQSDCLGRDAFAAVWFVRFWSELYQGKEPPFTPTFEKYYLPTPEVPPRASHAADLEPISWMAADFKMDYLWKLSEQMEKTTQRLDITLDGDFVNGVWEAVKRASGSNRMSRHDAFSGYLVSVLQSVLAEPVPYIYTLITLRGRTFPYNGQAFHIPKTTTGNCYMVYGCHLDQQSKFSSSSIANAMFQSRQQLKDADKLGRTYMLYNSFFEKAVSRDRLLIDVGHPDTIAVNWLVNAGLTDAHFGFPGQCGHLEWMAAENFIQVWRANPVRGTDGELRAADPDGLQIVLRLKHEYVGRFQEKLAETRSRLTARAKL</sequence>
<dbReference type="AlphaFoldDB" id="A0A2B7Z3W1"/>
<protein>
    <submittedName>
        <fullName evidence="2">Uncharacterized protein</fullName>
    </submittedName>
</protein>
<dbReference type="InterPro" id="IPR023213">
    <property type="entry name" value="CAT-like_dom_sf"/>
</dbReference>